<gene>
    <name evidence="2" type="ordered locus">Mchl_0535</name>
</gene>
<reference evidence="2 3" key="2">
    <citation type="journal article" date="2012" name="J. Bacteriol.">
        <title>Complete genome sequences of six strains of the genus Methylobacterium.</title>
        <authorList>
            <person name="Marx C.J."/>
            <person name="Bringel F."/>
            <person name="Chistoserdova L."/>
            <person name="Moulin L."/>
            <person name="Farhan Ul Haque M."/>
            <person name="Fleischman D.E."/>
            <person name="Gruffaz C."/>
            <person name="Jourand P."/>
            <person name="Knief C."/>
            <person name="Lee M.C."/>
            <person name="Muller E.E."/>
            <person name="Nadalig T."/>
            <person name="Peyraud R."/>
            <person name="Roselli S."/>
            <person name="Russ L."/>
            <person name="Goodwin L.A."/>
            <person name="Ivanova N."/>
            <person name="Kyrpides N."/>
            <person name="Lajus A."/>
            <person name="Land M.L."/>
            <person name="Medigue C."/>
            <person name="Mikhailova N."/>
            <person name="Nolan M."/>
            <person name="Woyke T."/>
            <person name="Stolyar S."/>
            <person name="Vorholt J.A."/>
            <person name="Vuilleumier S."/>
        </authorList>
    </citation>
    <scope>NUCLEOTIDE SEQUENCE [LARGE SCALE GENOMIC DNA]</scope>
    <source>
        <strain evidence="3">CM4 / NCIMB 13688</strain>
    </source>
</reference>
<dbReference type="EMBL" id="CP001298">
    <property type="protein sequence ID" value="ACK81467.1"/>
    <property type="molecule type" value="Genomic_DNA"/>
</dbReference>
<evidence type="ECO:0000259" key="1">
    <source>
        <dbReference type="Pfam" id="PF21834"/>
    </source>
</evidence>
<dbReference type="KEGG" id="mch:Mchl_0535"/>
<reference evidence="3" key="1">
    <citation type="submission" date="2008-12" db="EMBL/GenBank/DDBJ databases">
        <title>Complete sequence of chromosome of Methylobacterium chloromethanicum CM4.</title>
        <authorList>
            <consortium name="US DOE Joint Genome Institute"/>
            <person name="Lucas S."/>
            <person name="Copeland A."/>
            <person name="Lapidus A."/>
            <person name="Glavina del Rio T."/>
            <person name="Dalin E."/>
            <person name="Tice H."/>
            <person name="Bruce D."/>
            <person name="Goodwin L."/>
            <person name="Pitluck S."/>
            <person name="Chertkov O."/>
            <person name="Brettin T."/>
            <person name="Detter J.C."/>
            <person name="Han C."/>
            <person name="Larimer F."/>
            <person name="Land M."/>
            <person name="Hauser L."/>
            <person name="Kyrpides N."/>
            <person name="Mikhailova N."/>
            <person name="Marx C."/>
            <person name="Richardson P."/>
        </authorList>
    </citation>
    <scope>NUCLEOTIDE SEQUENCE [LARGE SCALE GENOMIC DNA]</scope>
    <source>
        <strain evidence="3">CM4 / NCIMB 13688</strain>
    </source>
</reference>
<organism evidence="2 3">
    <name type="scientific">Methylorubrum extorquens (strain CM4 / NCIMB 13688)</name>
    <name type="common">Methylobacterium extorquens</name>
    <dbReference type="NCBI Taxonomy" id="440085"/>
    <lineage>
        <taxon>Bacteria</taxon>
        <taxon>Pseudomonadati</taxon>
        <taxon>Pseudomonadota</taxon>
        <taxon>Alphaproteobacteria</taxon>
        <taxon>Hyphomicrobiales</taxon>
        <taxon>Methylobacteriaceae</taxon>
        <taxon>Methylorubrum</taxon>
    </lineage>
</organism>
<dbReference type="AlphaFoldDB" id="B7L1S3"/>
<name>B7L1S3_METC4</name>
<proteinExistence type="predicted"/>
<evidence type="ECO:0000313" key="2">
    <source>
        <dbReference type="EMBL" id="ACK81467.1"/>
    </source>
</evidence>
<dbReference type="HOGENOM" id="CLU_1693422_0_0_5"/>
<dbReference type="Proteomes" id="UP000002385">
    <property type="component" value="Chromosome"/>
</dbReference>
<accession>B7L1S3</accession>
<feature type="domain" description="DUF6894" evidence="1">
    <location>
        <begin position="3"/>
        <end position="67"/>
    </location>
</feature>
<sequence>MPRFFFDIDDGEKIRDAQAFELTDLYAVRTLAQRTAAELIAHDLQKTAAIRVRVDVRNESGKHVLSALGYGAVLIAATADAQDGTEASDEVSHSSPLDRATRHAIAARRAIDEDGSASLRHLVNMLMHEIGRTVARRLCAAEHKRMRPEKGEDFV</sequence>
<dbReference type="Pfam" id="PF21834">
    <property type="entry name" value="DUF6894"/>
    <property type="match status" value="1"/>
</dbReference>
<protein>
    <recommendedName>
        <fullName evidence="1">DUF6894 domain-containing protein</fullName>
    </recommendedName>
</protein>
<dbReference type="RefSeq" id="WP_012605623.1">
    <property type="nucleotide sequence ID" value="NC_011757.1"/>
</dbReference>
<evidence type="ECO:0000313" key="3">
    <source>
        <dbReference type="Proteomes" id="UP000002385"/>
    </source>
</evidence>
<dbReference type="InterPro" id="IPR054189">
    <property type="entry name" value="DUF6894"/>
</dbReference>